<reference evidence="5 6" key="1">
    <citation type="submission" date="2018-06" db="EMBL/GenBank/DDBJ databases">
        <authorList>
            <consortium name="Pathogen Informatics"/>
            <person name="Doyle S."/>
        </authorList>
    </citation>
    <scope>NUCLEOTIDE SEQUENCE [LARGE SCALE GENOMIC DNA]</scope>
    <source>
        <strain evidence="5 6">NCTC12413</strain>
    </source>
</reference>
<keyword evidence="2" id="KW-0732">Signal</keyword>
<keyword evidence="5" id="KW-0449">Lipoprotein</keyword>
<evidence type="ECO:0000313" key="7">
    <source>
        <dbReference type="Proteomes" id="UP000321598"/>
    </source>
</evidence>
<dbReference type="PROSITE" id="PS51257">
    <property type="entry name" value="PROKAR_LIPOPROTEIN"/>
    <property type="match status" value="1"/>
</dbReference>
<feature type="domain" description="DUF1541" evidence="3">
    <location>
        <begin position="120"/>
        <end position="169"/>
    </location>
</feature>
<keyword evidence="7" id="KW-1185">Reference proteome</keyword>
<feature type="signal peptide" evidence="2">
    <location>
        <begin position="1"/>
        <end position="18"/>
    </location>
</feature>
<sequence length="176" mass="19383">MIKKVIFLILASALVLSACSNKEEHSEGTNNHKDHNDESKAPEDMTATTKGKFEQGDKVTITAGHMPGMKGAEATVKGAYKTHAYVVSYKPTNGDKKVNNHKWVVNEEIKEAPEHGFSAGDTVKLEADHMPGMKGATADVDDVKETTVYMVDYKSTDDGKTVKNHKWMTDDELKSR</sequence>
<gene>
    <name evidence="5" type="primary">ydhK</name>
    <name evidence="5" type="ORF">NCTC12413_00146</name>
    <name evidence="4" type="ORF">SAR03_14930</name>
</gene>
<proteinExistence type="predicted"/>
<feature type="domain" description="DUF1541" evidence="3">
    <location>
        <begin position="55"/>
        <end position="105"/>
    </location>
</feature>
<dbReference type="RefSeq" id="WP_103388315.1">
    <property type="nucleotide sequence ID" value="NZ_BKAV01000015.1"/>
</dbReference>
<dbReference type="EMBL" id="UGZE01000001">
    <property type="protein sequence ID" value="SUJ07413.1"/>
    <property type="molecule type" value="Genomic_DNA"/>
</dbReference>
<dbReference type="Gene3D" id="2.30.30.1210">
    <property type="entry name" value="Domain of unknown function DUF1541"/>
    <property type="match status" value="1"/>
</dbReference>
<dbReference type="Pfam" id="PF07563">
    <property type="entry name" value="DUF1541"/>
    <property type="match status" value="2"/>
</dbReference>
<reference evidence="4 7" key="2">
    <citation type="submission" date="2019-07" db="EMBL/GenBank/DDBJ databases">
        <title>Whole genome shotgun sequence of Staphylococcus arlettae NBRC 109765.</title>
        <authorList>
            <person name="Hosoyama A."/>
            <person name="Uohara A."/>
            <person name="Ohji S."/>
            <person name="Ichikawa N."/>
        </authorList>
    </citation>
    <scope>NUCLEOTIDE SEQUENCE [LARGE SCALE GENOMIC DNA]</scope>
    <source>
        <strain evidence="4 7">NBRC 109765</strain>
    </source>
</reference>
<accession>A0A380BUK4</accession>
<dbReference type="AlphaFoldDB" id="A0A380BUK4"/>
<evidence type="ECO:0000259" key="3">
    <source>
        <dbReference type="Pfam" id="PF07563"/>
    </source>
</evidence>
<evidence type="ECO:0000256" key="2">
    <source>
        <dbReference type="SAM" id="SignalP"/>
    </source>
</evidence>
<organism evidence="5 6">
    <name type="scientific">Staphylococcus arlettae</name>
    <dbReference type="NCBI Taxonomy" id="29378"/>
    <lineage>
        <taxon>Bacteria</taxon>
        <taxon>Bacillati</taxon>
        <taxon>Bacillota</taxon>
        <taxon>Bacilli</taxon>
        <taxon>Bacillales</taxon>
        <taxon>Staphylococcaceae</taxon>
        <taxon>Staphylococcus</taxon>
    </lineage>
</organism>
<dbReference type="OrthoDB" id="1701949at2"/>
<evidence type="ECO:0000313" key="5">
    <source>
        <dbReference type="EMBL" id="SUJ07413.1"/>
    </source>
</evidence>
<evidence type="ECO:0000256" key="1">
    <source>
        <dbReference type="SAM" id="MobiDB-lite"/>
    </source>
</evidence>
<name>A0A380BUK4_9STAP</name>
<dbReference type="Proteomes" id="UP000254956">
    <property type="component" value="Unassembled WGS sequence"/>
</dbReference>
<feature type="compositionally biased region" description="Basic and acidic residues" evidence="1">
    <location>
        <begin position="22"/>
        <end position="43"/>
    </location>
</feature>
<dbReference type="EMBL" id="BKAV01000015">
    <property type="protein sequence ID" value="GEQ00456.1"/>
    <property type="molecule type" value="Genomic_DNA"/>
</dbReference>
<feature type="region of interest" description="Disordered" evidence="1">
    <location>
        <begin position="22"/>
        <end position="52"/>
    </location>
</feature>
<feature type="chain" id="PRO_5038457876" evidence="2">
    <location>
        <begin position="19"/>
        <end position="176"/>
    </location>
</feature>
<evidence type="ECO:0000313" key="6">
    <source>
        <dbReference type="Proteomes" id="UP000254956"/>
    </source>
</evidence>
<dbReference type="Proteomes" id="UP000321598">
    <property type="component" value="Unassembled WGS sequence"/>
</dbReference>
<evidence type="ECO:0000313" key="4">
    <source>
        <dbReference type="EMBL" id="GEQ00456.1"/>
    </source>
</evidence>
<dbReference type="InterPro" id="IPR011438">
    <property type="entry name" value="DUF1541"/>
</dbReference>
<protein>
    <submittedName>
        <fullName evidence="5">Lipoprotein, putative</fullName>
    </submittedName>
</protein>
<dbReference type="STRING" id="1212545.SARL_08309"/>